<dbReference type="Proteomes" id="UP001226091">
    <property type="component" value="Chromosome"/>
</dbReference>
<name>A0ACD4RHK0_9BACI</name>
<accession>A0ACD4RHK0</accession>
<evidence type="ECO:0000313" key="2">
    <source>
        <dbReference type="Proteomes" id="UP001226091"/>
    </source>
</evidence>
<keyword evidence="1" id="KW-0418">Kinase</keyword>
<evidence type="ECO:0000313" key="1">
    <source>
        <dbReference type="EMBL" id="WHZ59962.1"/>
    </source>
</evidence>
<organism evidence="1 2">
    <name type="scientific">Metabacillus hrfriensis</name>
    <dbReference type="NCBI Taxonomy" id="3048891"/>
    <lineage>
        <taxon>Bacteria</taxon>
        <taxon>Bacillati</taxon>
        <taxon>Bacillota</taxon>
        <taxon>Bacilli</taxon>
        <taxon>Bacillales</taxon>
        <taxon>Bacillaceae</taxon>
        <taxon>Metabacillus</taxon>
    </lineage>
</organism>
<keyword evidence="2" id="KW-1185">Reference proteome</keyword>
<proteinExistence type="predicted"/>
<dbReference type="EMBL" id="CP126116">
    <property type="protein sequence ID" value="WHZ59962.1"/>
    <property type="molecule type" value="Genomic_DNA"/>
</dbReference>
<gene>
    <name evidence="1" type="ORF">QLQ22_11770</name>
</gene>
<reference evidence="2" key="1">
    <citation type="journal article" date="2025" name="Aquaculture">
        <title>Assessment of the bioflocculant production and safety properties of Metabacillus hrfriensis sp. nov. based on phenotypic and whole-genome sequencing analysis.</title>
        <authorList>
            <person name="Zhang R."/>
            <person name="Zhao Z."/>
            <person name="Luo L."/>
            <person name="Wang S."/>
            <person name="Guo K."/>
            <person name="Xu W."/>
        </authorList>
    </citation>
    <scope>NUCLEOTIDE SEQUENCE [LARGE SCALE GENOMIC DNA]</scope>
    <source>
        <strain evidence="2">CT-WN-B3</strain>
    </source>
</reference>
<protein>
    <submittedName>
        <fullName evidence="1">Serine/threonine protein kinase</fullName>
    </submittedName>
</protein>
<keyword evidence="1" id="KW-0723">Serine/threonine-protein kinase</keyword>
<sequence>MINNTFLNMIEKELIHKVILISKSPYDPIVAKNIPKDWKCLGTGNYAAVFSHKSNPNAVVKVYGRSFEALEKEANVYTQLGIHPAFSNLLYKGQNYLVLKRLDGITLYDAIAKGIKIPESVIVDIDQALTFARSQGLNPYDVHGKNVMMKDGRGYVVDISDFYKEGQDEKWDDLVKAYYKIYKKTLYKIPVKIPYKFLDFVRYSYRKFKKIKWKVEL</sequence>
<keyword evidence="1" id="KW-0808">Transferase</keyword>